<reference evidence="2 3" key="1">
    <citation type="submission" date="2023-05" db="EMBL/GenBank/DDBJ databases">
        <title>Streptomyces fuscus sp. nov., a brown-black pigment producing actinomyces isolated from dry sand of Sea duck farm.</title>
        <authorList>
            <person name="Xie J."/>
            <person name="Shen N."/>
        </authorList>
    </citation>
    <scope>NUCLEOTIDE SEQUENCE [LARGE SCALE GENOMIC DNA]</scope>
    <source>
        <strain evidence="2 3">CGMCC 4.1745</strain>
    </source>
</reference>
<evidence type="ECO:0000259" key="1">
    <source>
        <dbReference type="Pfam" id="PF01738"/>
    </source>
</evidence>
<dbReference type="EMBL" id="JASKMA010000012">
    <property type="protein sequence ID" value="MDT6985347.1"/>
    <property type="molecule type" value="Genomic_DNA"/>
</dbReference>
<sequence>MAEVVLFHHVQGLTSGVVAFADELRAAGHTVHTPDLFDGRTFDSLDEGAEFAGQVGFGEIAARGVRAADPLPRDVVYAGFSLGALPAQKLAQTRAGARGALLMHACIPVSEFGASWPEQVPVQVHAMEDDPFFAEDADAARALVAEAPAAELFLYPGDRHLFADRSLPSHDAKAAGLLTRRAVAFLGSVDGGTLA</sequence>
<dbReference type="InterPro" id="IPR029058">
    <property type="entry name" value="AB_hydrolase_fold"/>
</dbReference>
<accession>A0ABU3JTV5</accession>
<evidence type="ECO:0000313" key="3">
    <source>
        <dbReference type="Proteomes" id="UP001249760"/>
    </source>
</evidence>
<feature type="domain" description="Dienelactone hydrolase" evidence="1">
    <location>
        <begin position="4"/>
        <end position="187"/>
    </location>
</feature>
<dbReference type="SUPFAM" id="SSF53474">
    <property type="entry name" value="alpha/beta-Hydrolases"/>
    <property type="match status" value="1"/>
</dbReference>
<proteinExistence type="predicted"/>
<dbReference type="Gene3D" id="3.40.50.1820">
    <property type="entry name" value="alpha/beta hydrolase"/>
    <property type="match status" value="1"/>
</dbReference>
<name>A0ABU3JTV5_9ACTN</name>
<dbReference type="InterPro" id="IPR002925">
    <property type="entry name" value="Dienelactn_hydro"/>
</dbReference>
<dbReference type="RefSeq" id="WP_394307304.1">
    <property type="nucleotide sequence ID" value="NZ_JASKMA010000012.1"/>
</dbReference>
<comment type="caution">
    <text evidence="2">The sequence shown here is derived from an EMBL/GenBank/DDBJ whole genome shotgun (WGS) entry which is preliminary data.</text>
</comment>
<dbReference type="Proteomes" id="UP001249760">
    <property type="component" value="Unassembled WGS sequence"/>
</dbReference>
<gene>
    <name evidence="2" type="ORF">QNO04_17975</name>
</gene>
<dbReference type="InterPro" id="IPR051049">
    <property type="entry name" value="Dienelactone_hydrolase-like"/>
</dbReference>
<dbReference type="PANTHER" id="PTHR46623:SF6">
    <property type="entry name" value="ALPHA_BETA-HYDROLASES SUPERFAMILY PROTEIN"/>
    <property type="match status" value="1"/>
</dbReference>
<dbReference type="GO" id="GO:0016787">
    <property type="term" value="F:hydrolase activity"/>
    <property type="evidence" value="ECO:0007669"/>
    <property type="project" value="UniProtKB-KW"/>
</dbReference>
<organism evidence="2 3">
    <name type="scientific">Streptomyces lusitanus</name>
    <dbReference type="NCBI Taxonomy" id="68232"/>
    <lineage>
        <taxon>Bacteria</taxon>
        <taxon>Bacillati</taxon>
        <taxon>Actinomycetota</taxon>
        <taxon>Actinomycetes</taxon>
        <taxon>Kitasatosporales</taxon>
        <taxon>Streptomycetaceae</taxon>
        <taxon>Streptomyces</taxon>
    </lineage>
</organism>
<dbReference type="Pfam" id="PF01738">
    <property type="entry name" value="DLH"/>
    <property type="match status" value="1"/>
</dbReference>
<keyword evidence="2" id="KW-0378">Hydrolase</keyword>
<dbReference type="PANTHER" id="PTHR46623">
    <property type="entry name" value="CARBOXYMETHYLENEBUTENOLIDASE-RELATED"/>
    <property type="match status" value="1"/>
</dbReference>
<evidence type="ECO:0000313" key="2">
    <source>
        <dbReference type="EMBL" id="MDT6985347.1"/>
    </source>
</evidence>
<keyword evidence="3" id="KW-1185">Reference proteome</keyword>
<protein>
    <submittedName>
        <fullName evidence="2">Dienelactone hydrolase family protein</fullName>
    </submittedName>
</protein>